<sequence>MKPTGTNTTRLYGLPKVHKPGLPLRPVLDMYNSPFHGTAKLLVKILGPLHREIVQRRISDVFDFISKRSETNVRYKRMLSMDVSSLFTNVPLMETVDYICQEITDRQLDLGIPLCSPKKLLLKCTTNVHFFSNNLYYRQVDEIAMGSPLGPILADFFLAKLANVKLKDIIKEFDVYCRYVDDIFILADGNCC</sequence>
<organism evidence="2 3">
    <name type="scientific">Trichobilharzia regenti</name>
    <name type="common">Nasal bird schistosome</name>
    <dbReference type="NCBI Taxonomy" id="157069"/>
    <lineage>
        <taxon>Eukaryota</taxon>
        <taxon>Metazoa</taxon>
        <taxon>Spiralia</taxon>
        <taxon>Lophotrochozoa</taxon>
        <taxon>Platyhelminthes</taxon>
        <taxon>Trematoda</taxon>
        <taxon>Digenea</taxon>
        <taxon>Strigeidida</taxon>
        <taxon>Schistosomatoidea</taxon>
        <taxon>Schistosomatidae</taxon>
        <taxon>Trichobilharzia</taxon>
    </lineage>
</organism>
<dbReference type="PANTHER" id="PTHR21301">
    <property type="entry name" value="REVERSE TRANSCRIPTASE"/>
    <property type="match status" value="1"/>
</dbReference>
<feature type="domain" description="Reverse transcriptase" evidence="1">
    <location>
        <begin position="1"/>
        <end position="192"/>
    </location>
</feature>
<dbReference type="PROSITE" id="PS50878">
    <property type="entry name" value="RT_POL"/>
    <property type="match status" value="1"/>
</dbReference>
<dbReference type="Pfam" id="PF00078">
    <property type="entry name" value="RVT_1"/>
    <property type="match status" value="1"/>
</dbReference>
<keyword evidence="2" id="KW-1185">Reference proteome</keyword>
<reference evidence="3" key="2">
    <citation type="submission" date="2023-11" db="UniProtKB">
        <authorList>
            <consortium name="WormBaseParasite"/>
        </authorList>
    </citation>
    <scope>IDENTIFICATION</scope>
</reference>
<dbReference type="InterPro" id="IPR000477">
    <property type="entry name" value="RT_dom"/>
</dbReference>
<accession>A0AA85K921</accession>
<evidence type="ECO:0000313" key="2">
    <source>
        <dbReference type="Proteomes" id="UP000050795"/>
    </source>
</evidence>
<dbReference type="WBParaSite" id="TREG1_7850.1">
    <property type="protein sequence ID" value="TREG1_7850.1"/>
    <property type="gene ID" value="TREG1_7850"/>
</dbReference>
<dbReference type="Proteomes" id="UP000050795">
    <property type="component" value="Unassembled WGS sequence"/>
</dbReference>
<protein>
    <recommendedName>
        <fullName evidence="1">Reverse transcriptase domain-containing protein</fullName>
    </recommendedName>
</protein>
<name>A0AA85K921_TRIRE</name>
<proteinExistence type="predicted"/>
<dbReference type="PANTHER" id="PTHR21301:SF10">
    <property type="entry name" value="REVERSE TRANSCRIPTASE DOMAIN-CONTAINING PROTEIN"/>
    <property type="match status" value="1"/>
</dbReference>
<dbReference type="AlphaFoldDB" id="A0AA85K921"/>
<evidence type="ECO:0000313" key="3">
    <source>
        <dbReference type="WBParaSite" id="TREG1_7850.1"/>
    </source>
</evidence>
<evidence type="ECO:0000259" key="1">
    <source>
        <dbReference type="PROSITE" id="PS50878"/>
    </source>
</evidence>
<reference evidence="2" key="1">
    <citation type="submission" date="2022-06" db="EMBL/GenBank/DDBJ databases">
        <authorList>
            <person name="Berger JAMES D."/>
            <person name="Berger JAMES D."/>
        </authorList>
    </citation>
    <scope>NUCLEOTIDE SEQUENCE [LARGE SCALE GENOMIC DNA]</scope>
</reference>